<comment type="similarity">
    <text evidence="1">Belongs to the FYV7 family.</text>
</comment>
<dbReference type="Pfam" id="PF08524">
    <property type="entry name" value="rRNA_processing"/>
    <property type="match status" value="1"/>
</dbReference>
<dbReference type="PANTHER" id="PTHR41805:SF1">
    <property type="entry name" value="RRNA-PROCESSING PROTEIN FYV7"/>
    <property type="match status" value="1"/>
</dbReference>
<feature type="compositionally biased region" description="Basic and acidic residues" evidence="3">
    <location>
        <begin position="96"/>
        <end position="121"/>
    </location>
</feature>
<protein>
    <recommendedName>
        <fullName evidence="2">rRNA-processing protein FYV7</fullName>
    </recommendedName>
</protein>
<name>A0ABY8EL53_MALFU</name>
<feature type="compositionally biased region" description="Basic and acidic residues" evidence="3">
    <location>
        <begin position="55"/>
        <end position="75"/>
    </location>
</feature>
<feature type="compositionally biased region" description="Acidic residues" evidence="3">
    <location>
        <begin position="38"/>
        <end position="49"/>
    </location>
</feature>
<evidence type="ECO:0000256" key="1">
    <source>
        <dbReference type="ARBA" id="ARBA00006800"/>
    </source>
</evidence>
<evidence type="ECO:0000256" key="3">
    <source>
        <dbReference type="SAM" id="MobiDB-lite"/>
    </source>
</evidence>
<feature type="compositionally biased region" description="Basic residues" evidence="3">
    <location>
        <begin position="76"/>
        <end position="88"/>
    </location>
</feature>
<dbReference type="PANTHER" id="PTHR41805">
    <property type="entry name" value="EXPRESSED PROTEIN"/>
    <property type="match status" value="1"/>
</dbReference>
<organism evidence="4 5">
    <name type="scientific">Malassezia furfur</name>
    <name type="common">Pityriasis versicolor infection agent</name>
    <name type="synonym">Pityrosporum furfur</name>
    <dbReference type="NCBI Taxonomy" id="55194"/>
    <lineage>
        <taxon>Eukaryota</taxon>
        <taxon>Fungi</taxon>
        <taxon>Dikarya</taxon>
        <taxon>Basidiomycota</taxon>
        <taxon>Ustilaginomycotina</taxon>
        <taxon>Malasseziomycetes</taxon>
        <taxon>Malasseziales</taxon>
        <taxon>Malasseziaceae</taxon>
        <taxon>Malassezia</taxon>
    </lineage>
</organism>
<evidence type="ECO:0000313" key="5">
    <source>
        <dbReference type="Proteomes" id="UP000818624"/>
    </source>
</evidence>
<reference evidence="4 5" key="1">
    <citation type="journal article" date="2020" name="Elife">
        <title>Loss of centromere function drives karyotype evolution in closely related Malassezia species.</title>
        <authorList>
            <person name="Sankaranarayanan S.R."/>
            <person name="Ianiri G."/>
            <person name="Coelho M.A."/>
            <person name="Reza M.H."/>
            <person name="Thimmappa B.C."/>
            <person name="Ganguly P."/>
            <person name="Vadnala R.N."/>
            <person name="Sun S."/>
            <person name="Siddharthan R."/>
            <person name="Tellgren-Roth C."/>
            <person name="Dawson T.L."/>
            <person name="Heitman J."/>
            <person name="Sanyal K."/>
        </authorList>
    </citation>
    <scope>NUCLEOTIDE SEQUENCE [LARGE SCALE GENOMIC DNA]</scope>
    <source>
        <strain evidence="4">CBS14141</strain>
    </source>
</reference>
<proteinExistence type="inferred from homology"/>
<dbReference type="EMBL" id="CP046234">
    <property type="protein sequence ID" value="WFD46317.1"/>
    <property type="molecule type" value="Genomic_DNA"/>
</dbReference>
<evidence type="ECO:0000256" key="2">
    <source>
        <dbReference type="ARBA" id="ARBA00018780"/>
    </source>
</evidence>
<keyword evidence="5" id="KW-1185">Reference proteome</keyword>
<sequence length="155" mass="17991">MTHAAKKLKADLIHKAKVKKAYYKLLEKEGAPQPSHAEEEEQKEEEEEQELGRFAPEDPEHDLLERVSKKDERPRAAPKPKAAAKKKLPYFYTPPKQEKTKQDAPKRTREEALAERDERRKLWNKKSPSQQGRARGQPDLGARMQVMLDKIQRSS</sequence>
<dbReference type="Proteomes" id="UP000818624">
    <property type="component" value="Chromosome 1"/>
</dbReference>
<dbReference type="InterPro" id="IPR013730">
    <property type="entry name" value="Fyv7/TAP26"/>
</dbReference>
<evidence type="ECO:0000313" key="4">
    <source>
        <dbReference type="EMBL" id="WFD46317.1"/>
    </source>
</evidence>
<feature type="region of interest" description="Disordered" evidence="3">
    <location>
        <begin position="27"/>
        <end position="155"/>
    </location>
</feature>
<accession>A0ABY8EL53</accession>
<gene>
    <name evidence="4" type="ORF">GLX27_000951</name>
</gene>